<proteinExistence type="predicted"/>
<accession>A0ABQ5ESB9</accession>
<gene>
    <name evidence="1" type="ORF">Tco_0988682</name>
</gene>
<sequence length="121" mass="14130">MECLYKEDVDRIFTLEEPFEEMGLKAIEVPALKEEEFAQITVLGLCVSFPNEAREFTFESSIRYTTTHGWWPIPRLLIKVPRFRFVTISSVSDLTDSYDWAERKTGLDYNLVEQTGLLDKK</sequence>
<reference evidence="1" key="1">
    <citation type="journal article" date="2022" name="Int. J. Mol. Sci.">
        <title>Draft Genome of Tanacetum Coccineum: Genomic Comparison of Closely Related Tanacetum-Family Plants.</title>
        <authorList>
            <person name="Yamashiro T."/>
            <person name="Shiraishi A."/>
            <person name="Nakayama K."/>
            <person name="Satake H."/>
        </authorList>
    </citation>
    <scope>NUCLEOTIDE SEQUENCE</scope>
</reference>
<dbReference type="Proteomes" id="UP001151760">
    <property type="component" value="Unassembled WGS sequence"/>
</dbReference>
<comment type="caution">
    <text evidence="1">The sequence shown here is derived from an EMBL/GenBank/DDBJ whole genome shotgun (WGS) entry which is preliminary data.</text>
</comment>
<organism evidence="1 2">
    <name type="scientific">Tanacetum coccineum</name>
    <dbReference type="NCBI Taxonomy" id="301880"/>
    <lineage>
        <taxon>Eukaryota</taxon>
        <taxon>Viridiplantae</taxon>
        <taxon>Streptophyta</taxon>
        <taxon>Embryophyta</taxon>
        <taxon>Tracheophyta</taxon>
        <taxon>Spermatophyta</taxon>
        <taxon>Magnoliopsida</taxon>
        <taxon>eudicotyledons</taxon>
        <taxon>Gunneridae</taxon>
        <taxon>Pentapetalae</taxon>
        <taxon>asterids</taxon>
        <taxon>campanulids</taxon>
        <taxon>Asterales</taxon>
        <taxon>Asteraceae</taxon>
        <taxon>Asteroideae</taxon>
        <taxon>Anthemideae</taxon>
        <taxon>Anthemidinae</taxon>
        <taxon>Tanacetum</taxon>
    </lineage>
</organism>
<reference evidence="1" key="2">
    <citation type="submission" date="2022-01" db="EMBL/GenBank/DDBJ databases">
        <authorList>
            <person name="Yamashiro T."/>
            <person name="Shiraishi A."/>
            <person name="Satake H."/>
            <person name="Nakayama K."/>
        </authorList>
    </citation>
    <scope>NUCLEOTIDE SEQUENCE</scope>
</reference>
<name>A0ABQ5ESB9_9ASTR</name>
<evidence type="ECO:0000313" key="2">
    <source>
        <dbReference type="Proteomes" id="UP001151760"/>
    </source>
</evidence>
<evidence type="ECO:0000313" key="1">
    <source>
        <dbReference type="EMBL" id="GJT53628.1"/>
    </source>
</evidence>
<keyword evidence="2" id="KW-1185">Reference proteome</keyword>
<dbReference type="EMBL" id="BQNB010016604">
    <property type="protein sequence ID" value="GJT53628.1"/>
    <property type="molecule type" value="Genomic_DNA"/>
</dbReference>
<protein>
    <submittedName>
        <fullName evidence="1">Uncharacterized protein</fullName>
    </submittedName>
</protein>